<feature type="transmembrane region" description="Helical" evidence="2">
    <location>
        <begin position="1329"/>
        <end position="1351"/>
    </location>
</feature>
<keyword evidence="2" id="KW-0812">Transmembrane</keyword>
<dbReference type="EMBL" id="JAAOAK010000150">
    <property type="protein sequence ID" value="KAF5686223.1"/>
    <property type="molecule type" value="Genomic_DNA"/>
</dbReference>
<keyword evidence="2" id="KW-0472">Membrane</keyword>
<feature type="compositionally biased region" description="Basic and acidic residues" evidence="1">
    <location>
        <begin position="377"/>
        <end position="387"/>
    </location>
</feature>
<reference evidence="3 4" key="1">
    <citation type="submission" date="2020-05" db="EMBL/GenBank/DDBJ databases">
        <title>Identification and distribution of gene clusters putatively required for synthesis of sphingolipid metabolism inhibitors in phylogenetically diverse species of the filamentous fungus Fusarium.</title>
        <authorList>
            <person name="Kim H.-S."/>
            <person name="Busman M."/>
            <person name="Brown D.W."/>
            <person name="Divon H."/>
            <person name="Uhlig S."/>
            <person name="Proctor R.H."/>
        </authorList>
    </citation>
    <scope>NUCLEOTIDE SEQUENCE [LARGE SCALE GENOMIC DNA]</scope>
    <source>
        <strain evidence="3 4">NRRL 25311</strain>
    </source>
</reference>
<dbReference type="Gene3D" id="1.20.58.340">
    <property type="entry name" value="Magnesium transport protein CorA, transmembrane region"/>
    <property type="match status" value="1"/>
</dbReference>
<gene>
    <name evidence="3" type="ORF">FDENT_5910</name>
</gene>
<keyword evidence="2" id="KW-1133">Transmembrane helix</keyword>
<evidence type="ECO:0000313" key="3">
    <source>
        <dbReference type="EMBL" id="KAF5686223.1"/>
    </source>
</evidence>
<feature type="compositionally biased region" description="Polar residues" evidence="1">
    <location>
        <begin position="588"/>
        <end position="600"/>
    </location>
</feature>
<feature type="region of interest" description="Disordered" evidence="1">
    <location>
        <begin position="1376"/>
        <end position="1401"/>
    </location>
</feature>
<comment type="caution">
    <text evidence="3">The sequence shown here is derived from an EMBL/GenBank/DDBJ whole genome shotgun (WGS) entry which is preliminary data.</text>
</comment>
<keyword evidence="4" id="KW-1185">Reference proteome</keyword>
<feature type="region of interest" description="Disordered" evidence="1">
    <location>
        <begin position="367"/>
        <end position="395"/>
    </location>
</feature>
<proteinExistence type="predicted"/>
<name>A0A8H5X973_9HYPO</name>
<dbReference type="Proteomes" id="UP000562682">
    <property type="component" value="Unassembled WGS sequence"/>
</dbReference>
<organism evidence="3 4">
    <name type="scientific">Fusarium denticulatum</name>
    <dbReference type="NCBI Taxonomy" id="48507"/>
    <lineage>
        <taxon>Eukaryota</taxon>
        <taxon>Fungi</taxon>
        <taxon>Dikarya</taxon>
        <taxon>Ascomycota</taxon>
        <taxon>Pezizomycotina</taxon>
        <taxon>Sordariomycetes</taxon>
        <taxon>Hypocreomycetidae</taxon>
        <taxon>Hypocreales</taxon>
        <taxon>Nectriaceae</taxon>
        <taxon>Fusarium</taxon>
        <taxon>Fusarium fujikuroi species complex</taxon>
    </lineage>
</organism>
<evidence type="ECO:0000313" key="4">
    <source>
        <dbReference type="Proteomes" id="UP000562682"/>
    </source>
</evidence>
<feature type="transmembrane region" description="Helical" evidence="2">
    <location>
        <begin position="1297"/>
        <end position="1317"/>
    </location>
</feature>
<feature type="region of interest" description="Disordered" evidence="1">
    <location>
        <begin position="575"/>
        <end position="600"/>
    </location>
</feature>
<evidence type="ECO:0000256" key="1">
    <source>
        <dbReference type="SAM" id="MobiDB-lite"/>
    </source>
</evidence>
<accession>A0A8H5X973</accession>
<sequence length="1401" mass="161468">MAQANRPDPMENLKEREIYYSFGDDGLTATVDANGFLLQLSRYFPDREHNTGYCVDAPGTFEPFLVDFRIQQLYARATATYNPDSIEMSGDFEFNLHDPRPPQFTHDRWPNFNLTTEEGVTLRTQYLVSDHTLFQTWELDYSSSDLPRNIPSVTAAKDLLIRNLDFVSWPNEFNSQDEDHETYKTKILCDGKSLMRSHIDSNDPDNSVALFSSVFHDEEYVNFTQVDEDFQLVWSKNCASTFKETGRFKITTAYTLECEPAEALTKISPVLPQKFTRSRKRLDDCDYNPIKFTGDPLLDFTLRRNLEHILSVCSIPVTQQGDQAIALTCGDFDGHRIATAASFYSFQFLLQALRYLKSNPCGCEPLDESSVKVPSEGTDKPSEERSRNSATDSPIRPVASLASGVSHETIKMSDQEACYVCDMLRRIQKTCQGHLIWLFKKASFNDHQFGPNHWVSGKKIENNVYLPGKCLTDTPFHIIKVGDFYKFYKEQENVDIASAEAFSKYMGISQEDIQLVIDFWIADIDKQNKMGLYAFPSHKEEHYQTFYVTDHAFIWRAIKAAEDLKFQSRLRIPPIDRTQEGTKKTQSRKNQSASDKSLRRSYSSLIVQQNIQRRFTTENPITKTRMIATSRSPVENRFLLRNRDASLFYAMDLGLFDKSTTEKDHTHWTERVIGVWKNTIESQAQHERRDDTSWSEPLRFALSFIVARYGISMNTRTRGDILDRSKTVLLQSAYSSGLFPGALNEGHEPLMYQVERDRDTYWGITFEIPYILWAYNAENPTFQASSDAIHSEQSHQGPSQTDPHTYCHSCEGILKKQLSNKQHIGPLVPLMKQSHPFNHVVYQENIVELSDEWLYNKPSFFSNTPNEQSVALSMRSDYGLQLLSGTNKDLDTYTNDESCSHSGVTDRGNGRFVDGVVIDIPKSKKAKTMSKNPGIHFTYGLLPTIGDVENITERVRTPERAKKRFWYFRLSKPDQEGMCLHSFNSPSPSSPLSFSLFADDPDQFTKRHLFFAKSFFEDTVPVLNSWVTELQLSCFTLVDRLSDVEGKSEIYQFPAFANGDLGKSIYMAMMSFRFEGDFFDRYWTCHFLETNPRKEIHHSDVRYRVNCILQRHSNVAHQNQAPRLSETDRQKEPWRQRRCLELLLFDSMISQMHKQAQEILEEAKCVMKNKGSHDNSPCLLNDPSKMHYNDFQGANTRYQKVHEILQALEGDLVWNLSKVDLWLNREKERQTERPRWTLNDESRYRGVIAKLSSSNTRRIQDLRYIRTDISNYNDAITRKLEMIRASIDQRRAHDTQMFTYVTVVFLPLGFATGVFSMSEAPTNRTLYSMIATAAVAFVVILLMLCLVYMGLSAKDVQEKLGSGYRVVSRETFRTRMKRLDEEQPSDPGRIAGRSRGQSQCE</sequence>
<evidence type="ECO:0000256" key="2">
    <source>
        <dbReference type="SAM" id="Phobius"/>
    </source>
</evidence>
<protein>
    <submittedName>
        <fullName evidence="3">Mg2+ transporter like zinc transport</fullName>
    </submittedName>
</protein>